<accession>A0ABU4RV72</accession>
<comment type="caution">
    <text evidence="4">The sequence shown here is derived from an EMBL/GenBank/DDBJ whole genome shotgun (WGS) entry which is preliminary data.</text>
</comment>
<dbReference type="CDD" id="cd17546">
    <property type="entry name" value="REC_hyHK_CKI1_RcsC-like"/>
    <property type="match status" value="1"/>
</dbReference>
<dbReference type="RefSeq" id="WP_319844902.1">
    <property type="nucleotide sequence ID" value="NZ_JAXAFJ010000007.1"/>
</dbReference>
<dbReference type="SUPFAM" id="SSF52172">
    <property type="entry name" value="CheY-like"/>
    <property type="match status" value="1"/>
</dbReference>
<keyword evidence="5" id="KW-1185">Reference proteome</keyword>
<sequence length="126" mass="13681">MARILVVDDEESIRGFVSRALMLDGHRVEIACDGAEAFDTLSADPEGFDLLLSDIRMPLMDGIDLAKSAASQCPALTILLMTGYAHQRERADDLDRVIHDVLSKPFSLADIRGAVVGALQSRRQAA</sequence>
<dbReference type="PANTHER" id="PTHR44591:SF21">
    <property type="entry name" value="TWO-COMPONENT RESPONSE REGULATOR"/>
    <property type="match status" value="1"/>
</dbReference>
<dbReference type="Gene3D" id="3.40.50.2300">
    <property type="match status" value="1"/>
</dbReference>
<dbReference type="EMBL" id="JAXAFJ010000007">
    <property type="protein sequence ID" value="MDX6806776.1"/>
    <property type="molecule type" value="Genomic_DNA"/>
</dbReference>
<evidence type="ECO:0000313" key="5">
    <source>
        <dbReference type="Proteomes" id="UP001274321"/>
    </source>
</evidence>
<dbReference type="InterPro" id="IPR011006">
    <property type="entry name" value="CheY-like_superfamily"/>
</dbReference>
<evidence type="ECO:0000313" key="4">
    <source>
        <dbReference type="EMBL" id="MDX6806776.1"/>
    </source>
</evidence>
<evidence type="ECO:0000256" key="1">
    <source>
        <dbReference type="ARBA" id="ARBA00022553"/>
    </source>
</evidence>
<dbReference type="PROSITE" id="PS50110">
    <property type="entry name" value="RESPONSE_REGULATORY"/>
    <property type="match status" value="1"/>
</dbReference>
<protein>
    <submittedName>
        <fullName evidence="4">Response regulator</fullName>
    </submittedName>
</protein>
<dbReference type="InterPro" id="IPR001789">
    <property type="entry name" value="Sig_transdc_resp-reg_receiver"/>
</dbReference>
<gene>
    <name evidence="4" type="ORF">SCD90_11940</name>
</gene>
<evidence type="ECO:0000259" key="3">
    <source>
        <dbReference type="PROSITE" id="PS50110"/>
    </source>
</evidence>
<proteinExistence type="predicted"/>
<name>A0ABU4RV72_9HYPH</name>
<reference evidence="4 5" key="1">
    <citation type="submission" date="2023-11" db="EMBL/GenBank/DDBJ databases">
        <authorList>
            <person name="Bao R."/>
        </authorList>
    </citation>
    <scope>NUCLEOTIDE SEQUENCE [LARGE SCALE GENOMIC DNA]</scope>
    <source>
        <strain evidence="4 5">PJ23</strain>
    </source>
</reference>
<dbReference type="PANTHER" id="PTHR44591">
    <property type="entry name" value="STRESS RESPONSE REGULATOR PROTEIN 1"/>
    <property type="match status" value="1"/>
</dbReference>
<organism evidence="4 5">
    <name type="scientific">Terrihabitans rhizophilus</name>
    <dbReference type="NCBI Taxonomy" id="3092662"/>
    <lineage>
        <taxon>Bacteria</taxon>
        <taxon>Pseudomonadati</taxon>
        <taxon>Pseudomonadota</taxon>
        <taxon>Alphaproteobacteria</taxon>
        <taxon>Hyphomicrobiales</taxon>
        <taxon>Terrihabitans</taxon>
    </lineage>
</organism>
<feature type="domain" description="Response regulatory" evidence="3">
    <location>
        <begin position="3"/>
        <end position="119"/>
    </location>
</feature>
<dbReference type="InterPro" id="IPR050595">
    <property type="entry name" value="Bact_response_regulator"/>
</dbReference>
<feature type="modified residue" description="4-aspartylphosphate" evidence="2">
    <location>
        <position position="54"/>
    </location>
</feature>
<dbReference type="Proteomes" id="UP001274321">
    <property type="component" value="Unassembled WGS sequence"/>
</dbReference>
<evidence type="ECO:0000256" key="2">
    <source>
        <dbReference type="PROSITE-ProRule" id="PRU00169"/>
    </source>
</evidence>
<dbReference type="Pfam" id="PF00072">
    <property type="entry name" value="Response_reg"/>
    <property type="match status" value="1"/>
</dbReference>
<dbReference type="SMART" id="SM00448">
    <property type="entry name" value="REC"/>
    <property type="match status" value="1"/>
</dbReference>
<keyword evidence="1 2" id="KW-0597">Phosphoprotein</keyword>